<evidence type="ECO:0008006" key="4">
    <source>
        <dbReference type="Google" id="ProtNLM"/>
    </source>
</evidence>
<evidence type="ECO:0000256" key="1">
    <source>
        <dbReference type="SAM" id="MobiDB-lite"/>
    </source>
</evidence>
<protein>
    <recommendedName>
        <fullName evidence="4">Sugar ABC transporter ATPase</fullName>
    </recommendedName>
</protein>
<dbReference type="RefSeq" id="WP_275278830.1">
    <property type="nucleotide sequence ID" value="NZ_CP119108.1"/>
</dbReference>
<keyword evidence="3" id="KW-1185">Reference proteome</keyword>
<name>A0ABY8BZ74_9MICO</name>
<sequence length="79" mass="8491">MSDTFDDAAAREPHQDEEIPQEDIEASAESLQPDTQGDDPQEAWQGEDGQGDIAPEDAPGAGEDDDGPDDLRVQVEDLP</sequence>
<reference evidence="2 3" key="1">
    <citation type="submission" date="2023-03" db="EMBL/GenBank/DDBJ databases">
        <title>Genome sequence of Microbacterium sp. KACC 23027.</title>
        <authorList>
            <person name="Kim S."/>
            <person name="Heo J."/>
            <person name="Kwon S.-W."/>
        </authorList>
    </citation>
    <scope>NUCLEOTIDE SEQUENCE [LARGE SCALE GENOMIC DNA]</scope>
    <source>
        <strain evidence="2 3">KACC 23027</strain>
    </source>
</reference>
<accession>A0ABY8BZ74</accession>
<feature type="compositionally biased region" description="Basic and acidic residues" evidence="1">
    <location>
        <begin position="69"/>
        <end position="79"/>
    </location>
</feature>
<gene>
    <name evidence="2" type="ORF">PU630_02760</name>
</gene>
<dbReference type="EMBL" id="CP119108">
    <property type="protein sequence ID" value="WEG09506.1"/>
    <property type="molecule type" value="Genomic_DNA"/>
</dbReference>
<organism evidence="2 3">
    <name type="scientific">Microbacterium horticulturae</name>
    <dbReference type="NCBI Taxonomy" id="3028316"/>
    <lineage>
        <taxon>Bacteria</taxon>
        <taxon>Bacillati</taxon>
        <taxon>Actinomycetota</taxon>
        <taxon>Actinomycetes</taxon>
        <taxon>Micrococcales</taxon>
        <taxon>Microbacteriaceae</taxon>
        <taxon>Microbacterium</taxon>
    </lineage>
</organism>
<proteinExistence type="predicted"/>
<evidence type="ECO:0000313" key="3">
    <source>
        <dbReference type="Proteomes" id="UP001214553"/>
    </source>
</evidence>
<evidence type="ECO:0000313" key="2">
    <source>
        <dbReference type="EMBL" id="WEG09506.1"/>
    </source>
</evidence>
<feature type="compositionally biased region" description="Basic and acidic residues" evidence="1">
    <location>
        <begin position="8"/>
        <end position="17"/>
    </location>
</feature>
<feature type="region of interest" description="Disordered" evidence="1">
    <location>
        <begin position="1"/>
        <end position="79"/>
    </location>
</feature>
<dbReference type="Proteomes" id="UP001214553">
    <property type="component" value="Chromosome"/>
</dbReference>